<evidence type="ECO:0000259" key="1">
    <source>
        <dbReference type="Pfam" id="PF13456"/>
    </source>
</evidence>
<feature type="domain" description="RNase H type-1" evidence="1">
    <location>
        <begin position="1"/>
        <end position="102"/>
    </location>
</feature>
<protein>
    <recommendedName>
        <fullName evidence="1">RNase H type-1 domain-containing protein</fullName>
    </recommendedName>
</protein>
<keyword evidence="3" id="KW-1185">Reference proteome</keyword>
<name>A0AAD8IGD3_9APIA</name>
<accession>A0AAD8IGD3</accession>
<dbReference type="GO" id="GO:0003676">
    <property type="term" value="F:nucleic acid binding"/>
    <property type="evidence" value="ECO:0007669"/>
    <property type="project" value="InterPro"/>
</dbReference>
<comment type="caution">
    <text evidence="2">The sequence shown here is derived from an EMBL/GenBank/DDBJ whole genome shotgun (WGS) entry which is preliminary data.</text>
</comment>
<dbReference type="AlphaFoldDB" id="A0AAD8IGD3"/>
<sequence>MRNDDGDYYRGFGGVFRCSDPMVASLQAICHGLELAWRMGRKSLILETDDAAALEKVLQPDPRYKYWALIGVVNQRMNDKWENLQLGYIAPSANGAAAALVDHYLDNEMDFGEMTECPDAVRVIVEEEKWRRGLALALSFNEIFKFDMLYGNTASVEYRDKSNCLWGRYVVSSSEFLFLFVLTVNGLLRRLIVNVLPNFGAGFEFVLNVTTSPDSYGVGTDLVELRDSVSIGISSVLVLVRMRLSLVEEGSKVIRSLVTPSMRTELDAPFLRGYFSIMSIVAPCSSFGWITSGIAASCLFGDILEIFPGVNSLLWLGDEVLEACLVGLVSLRQRAMECHLLENNQSRRIKHIVALSIDLSSFPWVGRSVKRRWS</sequence>
<dbReference type="Proteomes" id="UP001237642">
    <property type="component" value="Unassembled WGS sequence"/>
</dbReference>
<organism evidence="2 3">
    <name type="scientific">Heracleum sosnowskyi</name>
    <dbReference type="NCBI Taxonomy" id="360622"/>
    <lineage>
        <taxon>Eukaryota</taxon>
        <taxon>Viridiplantae</taxon>
        <taxon>Streptophyta</taxon>
        <taxon>Embryophyta</taxon>
        <taxon>Tracheophyta</taxon>
        <taxon>Spermatophyta</taxon>
        <taxon>Magnoliopsida</taxon>
        <taxon>eudicotyledons</taxon>
        <taxon>Gunneridae</taxon>
        <taxon>Pentapetalae</taxon>
        <taxon>asterids</taxon>
        <taxon>campanulids</taxon>
        <taxon>Apiales</taxon>
        <taxon>Apiaceae</taxon>
        <taxon>Apioideae</taxon>
        <taxon>apioid superclade</taxon>
        <taxon>Tordylieae</taxon>
        <taxon>Tordyliinae</taxon>
        <taxon>Heracleum</taxon>
    </lineage>
</organism>
<dbReference type="InterPro" id="IPR002156">
    <property type="entry name" value="RNaseH_domain"/>
</dbReference>
<evidence type="ECO:0000313" key="2">
    <source>
        <dbReference type="EMBL" id="KAK1385250.1"/>
    </source>
</evidence>
<reference evidence="2" key="2">
    <citation type="submission" date="2023-05" db="EMBL/GenBank/DDBJ databases">
        <authorList>
            <person name="Schelkunov M.I."/>
        </authorList>
    </citation>
    <scope>NUCLEOTIDE SEQUENCE</scope>
    <source>
        <strain evidence="2">Hsosn_3</strain>
        <tissue evidence="2">Leaf</tissue>
    </source>
</reference>
<reference evidence="2" key="1">
    <citation type="submission" date="2023-02" db="EMBL/GenBank/DDBJ databases">
        <title>Genome of toxic invasive species Heracleum sosnowskyi carries increased number of genes despite the absence of recent whole-genome duplications.</title>
        <authorList>
            <person name="Schelkunov M."/>
            <person name="Shtratnikova V."/>
            <person name="Makarenko M."/>
            <person name="Klepikova A."/>
            <person name="Omelchenko D."/>
            <person name="Novikova G."/>
            <person name="Obukhova E."/>
            <person name="Bogdanov V."/>
            <person name="Penin A."/>
            <person name="Logacheva M."/>
        </authorList>
    </citation>
    <scope>NUCLEOTIDE SEQUENCE</scope>
    <source>
        <strain evidence="2">Hsosn_3</strain>
        <tissue evidence="2">Leaf</tissue>
    </source>
</reference>
<proteinExistence type="predicted"/>
<dbReference type="GO" id="GO:0004523">
    <property type="term" value="F:RNA-DNA hybrid ribonuclease activity"/>
    <property type="evidence" value="ECO:0007669"/>
    <property type="project" value="InterPro"/>
</dbReference>
<dbReference type="Pfam" id="PF13456">
    <property type="entry name" value="RVT_3"/>
    <property type="match status" value="1"/>
</dbReference>
<evidence type="ECO:0000313" key="3">
    <source>
        <dbReference type="Proteomes" id="UP001237642"/>
    </source>
</evidence>
<dbReference type="EMBL" id="JAUIZM010000005">
    <property type="protein sequence ID" value="KAK1385250.1"/>
    <property type="molecule type" value="Genomic_DNA"/>
</dbReference>
<gene>
    <name evidence="2" type="ORF">POM88_022985</name>
</gene>